<keyword evidence="9 10" id="KW-0961">Cell wall biogenesis/degradation</keyword>
<dbReference type="GO" id="GO:0005524">
    <property type="term" value="F:ATP binding"/>
    <property type="evidence" value="ECO:0007669"/>
    <property type="project" value="UniProtKB-UniRule"/>
</dbReference>
<feature type="domain" description="Mur ligase central" evidence="14">
    <location>
        <begin position="97"/>
        <end position="282"/>
    </location>
</feature>
<dbReference type="InterPro" id="IPR051046">
    <property type="entry name" value="MurCDEF_CellWall_CoF430Synth"/>
</dbReference>
<feature type="domain" description="Mur ligase N-terminal catalytic" evidence="12">
    <location>
        <begin position="15"/>
        <end position="84"/>
    </location>
</feature>
<evidence type="ECO:0000256" key="3">
    <source>
        <dbReference type="ARBA" id="ARBA00022618"/>
    </source>
</evidence>
<dbReference type="InterPro" id="IPR004101">
    <property type="entry name" value="Mur_ligase_C"/>
</dbReference>
<evidence type="ECO:0000313" key="15">
    <source>
        <dbReference type="EMBL" id="KUK77905.1"/>
    </source>
</evidence>
<evidence type="ECO:0000256" key="4">
    <source>
        <dbReference type="ARBA" id="ARBA00022741"/>
    </source>
</evidence>
<dbReference type="GO" id="GO:0071555">
    <property type="term" value="P:cell wall organization"/>
    <property type="evidence" value="ECO:0007669"/>
    <property type="project" value="UniProtKB-KW"/>
</dbReference>
<dbReference type="GO" id="GO:0051301">
    <property type="term" value="P:cell division"/>
    <property type="evidence" value="ECO:0007669"/>
    <property type="project" value="UniProtKB-KW"/>
</dbReference>
<dbReference type="InterPro" id="IPR036615">
    <property type="entry name" value="Mur_ligase_C_dom_sf"/>
</dbReference>
<keyword evidence="1 10" id="KW-0963">Cytoplasm</keyword>
<evidence type="ECO:0000313" key="16">
    <source>
        <dbReference type="Proteomes" id="UP000053860"/>
    </source>
</evidence>
<gene>
    <name evidence="10" type="primary">murF</name>
    <name evidence="15" type="ORF">XD92_0659</name>
</gene>
<comment type="caution">
    <text evidence="15">The sequence shown here is derived from an EMBL/GenBank/DDBJ whole genome shotgun (WGS) entry which is preliminary data.</text>
</comment>
<sequence length="434" mass="48756">MQIAELYSLFLQYPLVTTDSRMCEKGSIFFALKGARFNGNQYAEKALEAGCAYAVVDEWPEGVAADERIIRVDDVLQSLQQLATCHRRKLKIPVIGITGTNGKTTTKELIAVGLARKFKVAYTQGNFNNHIGVPLTLLSMNQSHEIAVVEMGANHPGDIRQLCEIAEPDYGLITNVGQAHLEGFGTFGKLVATKGELYDYIRAHGGKVFVNRENKILYDLSEGMDRILYGRDDPSLFASGTLGDATPFMAFDWRRSDRSYRVRTRLVGAYNFDNAIAAVAVCSFFGIDGESISNALETYEPSNHRSQFRRTEQNDLIIDAYNANPTSMHASVEFFASIPTSLPRMVILGEMKELGEVRDEEHKKLVHYLRELAFDRVYLVGEAFRKWVVPSDAFLCFTDVDELIGELCREPVREHYILLKGSHSLHLEKAIDYL</sequence>
<dbReference type="PANTHER" id="PTHR43024">
    <property type="entry name" value="UDP-N-ACETYLMURAMOYL-TRIPEPTIDE--D-ALANYL-D-ALANINE LIGASE"/>
    <property type="match status" value="1"/>
</dbReference>
<dbReference type="GO" id="GO:0008766">
    <property type="term" value="F:UDP-N-acetylmuramoylalanyl-D-glutamyl-2,6-diaminopimelate-D-alanyl-D-alanine ligase activity"/>
    <property type="evidence" value="ECO:0007669"/>
    <property type="project" value="RHEA"/>
</dbReference>
<evidence type="ECO:0000256" key="2">
    <source>
        <dbReference type="ARBA" id="ARBA00022598"/>
    </source>
</evidence>
<dbReference type="SUPFAM" id="SSF53244">
    <property type="entry name" value="MurD-like peptide ligases, peptide-binding domain"/>
    <property type="match status" value="1"/>
</dbReference>
<dbReference type="GO" id="GO:0008360">
    <property type="term" value="P:regulation of cell shape"/>
    <property type="evidence" value="ECO:0007669"/>
    <property type="project" value="UniProtKB-KW"/>
</dbReference>
<keyword evidence="7 10" id="KW-0573">Peptidoglycan synthesis</keyword>
<evidence type="ECO:0000256" key="7">
    <source>
        <dbReference type="ARBA" id="ARBA00022984"/>
    </source>
</evidence>
<comment type="function">
    <text evidence="10 11">Involved in cell wall formation. Catalyzes the final step in the synthesis of UDP-N-acetylmuramoyl-pentapeptide, the precursor of murein.</text>
</comment>
<comment type="subcellular location">
    <subcellularLocation>
        <location evidence="10 11">Cytoplasm</location>
    </subcellularLocation>
</comment>
<dbReference type="InterPro" id="IPR013221">
    <property type="entry name" value="Mur_ligase_cen"/>
</dbReference>
<dbReference type="InterPro" id="IPR005863">
    <property type="entry name" value="UDP-N-AcMur_synth"/>
</dbReference>
<dbReference type="PATRIC" id="fig|294710.3.peg.943"/>
<feature type="domain" description="Mur ligase C-terminal" evidence="13">
    <location>
        <begin position="304"/>
        <end position="422"/>
    </location>
</feature>
<comment type="catalytic activity">
    <reaction evidence="10 11">
        <text>D-alanyl-D-alanine + UDP-N-acetyl-alpha-D-muramoyl-L-alanyl-gamma-D-glutamyl-meso-2,6-diaminopimelate + ATP = UDP-N-acetyl-alpha-D-muramoyl-L-alanyl-gamma-D-glutamyl-meso-2,6-diaminopimeloyl-D-alanyl-D-alanine + ADP + phosphate + H(+)</text>
        <dbReference type="Rhea" id="RHEA:28374"/>
        <dbReference type="ChEBI" id="CHEBI:15378"/>
        <dbReference type="ChEBI" id="CHEBI:30616"/>
        <dbReference type="ChEBI" id="CHEBI:43474"/>
        <dbReference type="ChEBI" id="CHEBI:57822"/>
        <dbReference type="ChEBI" id="CHEBI:61386"/>
        <dbReference type="ChEBI" id="CHEBI:83905"/>
        <dbReference type="ChEBI" id="CHEBI:456216"/>
        <dbReference type="EC" id="6.3.2.10"/>
    </reaction>
</comment>
<dbReference type="EC" id="6.3.2.10" evidence="10 11"/>
<dbReference type="SUPFAM" id="SSF63418">
    <property type="entry name" value="MurE/MurF N-terminal domain"/>
    <property type="match status" value="1"/>
</dbReference>
<comment type="pathway">
    <text evidence="10 11">Cell wall biogenesis; peptidoglycan biosynthesis.</text>
</comment>
<keyword evidence="8 10" id="KW-0131">Cell cycle</keyword>
<dbReference type="AlphaFoldDB" id="A0A124FXF8"/>
<keyword evidence="5 10" id="KW-0067">ATP-binding</keyword>
<evidence type="ECO:0000256" key="6">
    <source>
        <dbReference type="ARBA" id="ARBA00022960"/>
    </source>
</evidence>
<dbReference type="HAMAP" id="MF_02019">
    <property type="entry name" value="MurF"/>
    <property type="match status" value="1"/>
</dbReference>
<dbReference type="Pfam" id="PF08245">
    <property type="entry name" value="Mur_ligase_M"/>
    <property type="match status" value="1"/>
</dbReference>
<dbReference type="Gene3D" id="3.90.190.20">
    <property type="entry name" value="Mur ligase, C-terminal domain"/>
    <property type="match status" value="1"/>
</dbReference>
<evidence type="ECO:0000256" key="9">
    <source>
        <dbReference type="ARBA" id="ARBA00023316"/>
    </source>
</evidence>
<dbReference type="PANTHER" id="PTHR43024:SF1">
    <property type="entry name" value="UDP-N-ACETYLMURAMOYL-TRIPEPTIDE--D-ALANYL-D-ALANINE LIGASE"/>
    <property type="match status" value="1"/>
</dbReference>
<dbReference type="InterPro" id="IPR000713">
    <property type="entry name" value="Mur_ligase_N"/>
</dbReference>
<dbReference type="GO" id="GO:0005737">
    <property type="term" value="C:cytoplasm"/>
    <property type="evidence" value="ECO:0007669"/>
    <property type="project" value="UniProtKB-SubCell"/>
</dbReference>
<dbReference type="GO" id="GO:0047480">
    <property type="term" value="F:UDP-N-acetylmuramoyl-tripeptide-D-alanyl-D-alanine ligase activity"/>
    <property type="evidence" value="ECO:0007669"/>
    <property type="project" value="UniProtKB-UniRule"/>
</dbReference>
<keyword evidence="4 10" id="KW-0547">Nucleotide-binding</keyword>
<keyword evidence="6 10" id="KW-0133">Cell shape</keyword>
<evidence type="ECO:0000259" key="13">
    <source>
        <dbReference type="Pfam" id="PF02875"/>
    </source>
</evidence>
<organism evidence="15 16">
    <name type="scientific">Proteiniphilum acetatigenes</name>
    <dbReference type="NCBI Taxonomy" id="294710"/>
    <lineage>
        <taxon>Bacteria</taxon>
        <taxon>Pseudomonadati</taxon>
        <taxon>Bacteroidota</taxon>
        <taxon>Bacteroidia</taxon>
        <taxon>Bacteroidales</taxon>
        <taxon>Dysgonomonadaceae</taxon>
        <taxon>Proteiniphilum</taxon>
    </lineage>
</organism>
<keyword evidence="2 10" id="KW-0436">Ligase</keyword>
<dbReference type="Pfam" id="PF01225">
    <property type="entry name" value="Mur_ligase"/>
    <property type="match status" value="1"/>
</dbReference>
<evidence type="ECO:0000256" key="5">
    <source>
        <dbReference type="ARBA" id="ARBA00022840"/>
    </source>
</evidence>
<protein>
    <recommendedName>
        <fullName evidence="10 11">UDP-N-acetylmuramoyl-tripeptide--D-alanyl-D-alanine ligase</fullName>
        <ecNumber evidence="10 11">6.3.2.10</ecNumber>
    </recommendedName>
    <alternativeName>
        <fullName evidence="10">D-alanyl-D-alanine-adding enzyme</fullName>
    </alternativeName>
</protein>
<accession>A0A124FXF8</accession>
<dbReference type="InterPro" id="IPR035911">
    <property type="entry name" value="MurE/MurF_N"/>
</dbReference>
<dbReference type="Pfam" id="PF02875">
    <property type="entry name" value="Mur_ligase_C"/>
    <property type="match status" value="1"/>
</dbReference>
<dbReference type="Proteomes" id="UP000053860">
    <property type="component" value="Unassembled WGS sequence"/>
</dbReference>
<dbReference type="NCBIfam" id="TIGR01143">
    <property type="entry name" value="murF"/>
    <property type="match status" value="1"/>
</dbReference>
<dbReference type="UniPathway" id="UPA00219"/>
<evidence type="ECO:0000256" key="11">
    <source>
        <dbReference type="RuleBase" id="RU004136"/>
    </source>
</evidence>
<proteinExistence type="inferred from homology"/>
<evidence type="ECO:0000259" key="14">
    <source>
        <dbReference type="Pfam" id="PF08245"/>
    </source>
</evidence>
<name>A0A124FXF8_9BACT</name>
<evidence type="ECO:0000259" key="12">
    <source>
        <dbReference type="Pfam" id="PF01225"/>
    </source>
</evidence>
<dbReference type="Gene3D" id="3.40.1190.10">
    <property type="entry name" value="Mur-like, catalytic domain"/>
    <property type="match status" value="1"/>
</dbReference>
<dbReference type="Gene3D" id="3.40.1390.10">
    <property type="entry name" value="MurE/MurF, N-terminal domain"/>
    <property type="match status" value="1"/>
</dbReference>
<evidence type="ECO:0000256" key="10">
    <source>
        <dbReference type="HAMAP-Rule" id="MF_02019"/>
    </source>
</evidence>
<evidence type="ECO:0000256" key="8">
    <source>
        <dbReference type="ARBA" id="ARBA00023306"/>
    </source>
</evidence>
<reference evidence="16" key="1">
    <citation type="journal article" date="2015" name="MBio">
        <title>Genome-Resolved Metagenomic Analysis Reveals Roles for Candidate Phyla and Other Microbial Community Members in Biogeochemical Transformations in Oil Reservoirs.</title>
        <authorList>
            <person name="Hu P."/>
            <person name="Tom L."/>
            <person name="Singh A."/>
            <person name="Thomas B.C."/>
            <person name="Baker B.J."/>
            <person name="Piceno Y.M."/>
            <person name="Andersen G.L."/>
            <person name="Banfield J.F."/>
        </authorList>
    </citation>
    <scope>NUCLEOTIDE SEQUENCE [LARGE SCALE GENOMIC DNA]</scope>
</reference>
<dbReference type="EMBL" id="LGGN01000100">
    <property type="protein sequence ID" value="KUK77905.1"/>
    <property type="molecule type" value="Genomic_DNA"/>
</dbReference>
<feature type="binding site" evidence="10">
    <location>
        <begin position="99"/>
        <end position="105"/>
    </location>
    <ligand>
        <name>ATP</name>
        <dbReference type="ChEBI" id="CHEBI:30616"/>
    </ligand>
</feature>
<comment type="similarity">
    <text evidence="10">Belongs to the MurCDEF family. MurF subfamily.</text>
</comment>
<dbReference type="GO" id="GO:0009252">
    <property type="term" value="P:peptidoglycan biosynthetic process"/>
    <property type="evidence" value="ECO:0007669"/>
    <property type="project" value="UniProtKB-UniRule"/>
</dbReference>
<dbReference type="InterPro" id="IPR036565">
    <property type="entry name" value="Mur-like_cat_sf"/>
</dbReference>
<dbReference type="SUPFAM" id="SSF53623">
    <property type="entry name" value="MurD-like peptide ligases, catalytic domain"/>
    <property type="match status" value="1"/>
</dbReference>
<evidence type="ECO:0000256" key="1">
    <source>
        <dbReference type="ARBA" id="ARBA00022490"/>
    </source>
</evidence>
<keyword evidence="3 10" id="KW-0132">Cell division</keyword>